<dbReference type="OrthoDB" id="10270722at2759"/>
<organism evidence="2 3">
    <name type="scientific">Puccinia graminis f. sp. tritici</name>
    <dbReference type="NCBI Taxonomy" id="56615"/>
    <lineage>
        <taxon>Eukaryota</taxon>
        <taxon>Fungi</taxon>
        <taxon>Dikarya</taxon>
        <taxon>Basidiomycota</taxon>
        <taxon>Pucciniomycotina</taxon>
        <taxon>Pucciniomycetes</taxon>
        <taxon>Pucciniales</taxon>
        <taxon>Pucciniaceae</taxon>
        <taxon>Puccinia</taxon>
    </lineage>
</organism>
<dbReference type="AlphaFoldDB" id="A0A5B0QGC0"/>
<evidence type="ECO:0000256" key="1">
    <source>
        <dbReference type="SAM" id="SignalP"/>
    </source>
</evidence>
<protein>
    <submittedName>
        <fullName evidence="2">Uncharacterized protein</fullName>
    </submittedName>
</protein>
<comment type="caution">
    <text evidence="2">The sequence shown here is derived from an EMBL/GenBank/DDBJ whole genome shotgun (WGS) entry which is preliminary data.</text>
</comment>
<dbReference type="Proteomes" id="UP000324748">
    <property type="component" value="Unassembled WGS sequence"/>
</dbReference>
<sequence length="54" mass="5907">MKLASTLATVIALLGIFEGVSGVPVWPPMKTEAHEQHFNPTSAPAYPEYESMFN</sequence>
<evidence type="ECO:0000313" key="3">
    <source>
        <dbReference type="Proteomes" id="UP000324748"/>
    </source>
</evidence>
<feature type="chain" id="PRO_5022728333" evidence="1">
    <location>
        <begin position="23"/>
        <end position="54"/>
    </location>
</feature>
<evidence type="ECO:0000313" key="2">
    <source>
        <dbReference type="EMBL" id="KAA1112013.1"/>
    </source>
</evidence>
<gene>
    <name evidence="2" type="ORF">PGT21_020058</name>
</gene>
<dbReference type="EMBL" id="VSWC01000016">
    <property type="protein sequence ID" value="KAA1112013.1"/>
    <property type="molecule type" value="Genomic_DNA"/>
</dbReference>
<keyword evidence="1" id="KW-0732">Signal</keyword>
<feature type="signal peptide" evidence="1">
    <location>
        <begin position="1"/>
        <end position="22"/>
    </location>
</feature>
<keyword evidence="3" id="KW-1185">Reference proteome</keyword>
<reference evidence="2 3" key="1">
    <citation type="submission" date="2019-05" db="EMBL/GenBank/DDBJ databases">
        <title>Emergence of the Ug99 lineage of the wheat stem rust pathogen through somatic hybridization.</title>
        <authorList>
            <person name="Li F."/>
            <person name="Upadhyaya N.M."/>
            <person name="Sperschneider J."/>
            <person name="Matny O."/>
            <person name="Nguyen-Phuc H."/>
            <person name="Mago R."/>
            <person name="Raley C."/>
            <person name="Miller M.E."/>
            <person name="Silverstein K.A.T."/>
            <person name="Henningsen E."/>
            <person name="Hirsch C.D."/>
            <person name="Visser B."/>
            <person name="Pretorius Z.A."/>
            <person name="Steffenson B.J."/>
            <person name="Schwessinger B."/>
            <person name="Dodds P.N."/>
            <person name="Figueroa M."/>
        </authorList>
    </citation>
    <scope>NUCLEOTIDE SEQUENCE [LARGE SCALE GENOMIC DNA]</scope>
    <source>
        <strain evidence="2">21-0</strain>
    </source>
</reference>
<accession>A0A5B0QGC0</accession>
<proteinExistence type="predicted"/>
<name>A0A5B0QGC0_PUCGR</name>